<dbReference type="Pfam" id="PF05721">
    <property type="entry name" value="PhyH"/>
    <property type="match status" value="1"/>
</dbReference>
<dbReference type="GO" id="GO:0016706">
    <property type="term" value="F:2-oxoglutarate-dependent dioxygenase activity"/>
    <property type="evidence" value="ECO:0007669"/>
    <property type="project" value="UniProtKB-ARBA"/>
</dbReference>
<dbReference type="PANTHER" id="PTHR34580:SF9">
    <property type="entry name" value="SLL5097 PROTEIN"/>
    <property type="match status" value="1"/>
</dbReference>
<dbReference type="SUPFAM" id="SSF51197">
    <property type="entry name" value="Clavaminate synthase-like"/>
    <property type="match status" value="1"/>
</dbReference>
<dbReference type="PANTHER" id="PTHR34580">
    <property type="match status" value="1"/>
</dbReference>
<keyword evidence="4" id="KW-1185">Reference proteome</keyword>
<proteinExistence type="predicted"/>
<protein>
    <submittedName>
        <fullName evidence="3">WYL domain-containing protein</fullName>
    </submittedName>
</protein>
<dbReference type="InterPro" id="IPR051534">
    <property type="entry name" value="CBASS_pafABC_assoc_protein"/>
</dbReference>
<sequence>MPVNRNALVRYKTIDNCLRNRYRLWTLEDLIDACSEALYEYEGIDKGVSRRTVQMDIQMMRSDKLGYHAPIIVKDKKYYTYEDPDYSITNIPLTDQDLGKLTEVVDILKQFKGFTHFQELSGMVQKLEDKIHVSKTKERPIIDIEKNENLKGLEYIDPLYQAISSKKCIELTYQSFKARSSNTFIFHPALLKEFRNRWFVLGKKKSKDTFLLLALDRIEEINDSDKSCMPFDEASIINFFKDVVGVSVNSGEEPQEVMLLIEHSNAPYVLTKPIHHSQQMVEKNGQGVVISLQVQHNFELEREILGFGDYIKVISPSRLRSRIKERLAHASDLYNTELNKSRVKHFGRKLEARGTVMTNHVYTRKELSKMGSLLHHYKSINELENGKVYAIRNLLNKIPELKVFLLNRNLKTILSNIDENLFLTKALFFNKPPQSNWYVTWHQDKTINVVEKTEVDGFSGWTKKEDHYGVVPPEEILLNTVTVRVHLDDATEENGALKVLAGSHNKILNDHEIELVTGNSIASTVEVMSGGIHIMKPLLLHASSKTTNNRNRRVIHLEFNSKELPGGLEWAEKSVVVHPD</sequence>
<accession>A0A937G0N7</accession>
<dbReference type="Gene3D" id="2.60.120.620">
    <property type="entry name" value="q2cbj1_9rhob like domain"/>
    <property type="match status" value="1"/>
</dbReference>
<dbReference type="Proteomes" id="UP000614216">
    <property type="component" value="Unassembled WGS sequence"/>
</dbReference>
<evidence type="ECO:0000313" key="3">
    <source>
        <dbReference type="EMBL" id="MBL6448477.1"/>
    </source>
</evidence>
<comment type="caution">
    <text evidence="3">The sequence shown here is derived from an EMBL/GenBank/DDBJ whole genome shotgun (WGS) entry which is preliminary data.</text>
</comment>
<dbReference type="Pfam" id="PF13280">
    <property type="entry name" value="WYL"/>
    <property type="match status" value="1"/>
</dbReference>
<dbReference type="InterPro" id="IPR057727">
    <property type="entry name" value="WCX_dom"/>
</dbReference>
<dbReference type="InterPro" id="IPR026881">
    <property type="entry name" value="WYL_dom"/>
</dbReference>
<evidence type="ECO:0000259" key="1">
    <source>
        <dbReference type="Pfam" id="PF13280"/>
    </source>
</evidence>
<name>A0A937G0N7_9BACT</name>
<dbReference type="RefSeq" id="WP_202858016.1">
    <property type="nucleotide sequence ID" value="NZ_JAEUGD010000064.1"/>
</dbReference>
<dbReference type="InterPro" id="IPR008775">
    <property type="entry name" value="Phytyl_CoA_dOase-like"/>
</dbReference>
<gene>
    <name evidence="3" type="ORF">JMN32_19345</name>
</gene>
<dbReference type="AlphaFoldDB" id="A0A937G0N7"/>
<organism evidence="3 4">
    <name type="scientific">Fulvivirga marina</name>
    <dbReference type="NCBI Taxonomy" id="2494733"/>
    <lineage>
        <taxon>Bacteria</taxon>
        <taxon>Pseudomonadati</taxon>
        <taxon>Bacteroidota</taxon>
        <taxon>Cytophagia</taxon>
        <taxon>Cytophagales</taxon>
        <taxon>Fulvivirgaceae</taxon>
        <taxon>Fulvivirga</taxon>
    </lineage>
</organism>
<feature type="domain" description="WCX" evidence="2">
    <location>
        <begin position="254"/>
        <end position="329"/>
    </location>
</feature>
<dbReference type="EMBL" id="JAEUGD010000064">
    <property type="protein sequence ID" value="MBL6448477.1"/>
    <property type="molecule type" value="Genomic_DNA"/>
</dbReference>
<dbReference type="Pfam" id="PF25583">
    <property type="entry name" value="WCX"/>
    <property type="match status" value="1"/>
</dbReference>
<feature type="domain" description="WYL" evidence="1">
    <location>
        <begin position="154"/>
        <end position="221"/>
    </location>
</feature>
<evidence type="ECO:0000259" key="2">
    <source>
        <dbReference type="Pfam" id="PF25583"/>
    </source>
</evidence>
<evidence type="ECO:0000313" key="4">
    <source>
        <dbReference type="Proteomes" id="UP000614216"/>
    </source>
</evidence>
<reference evidence="3" key="1">
    <citation type="submission" date="2021-01" db="EMBL/GenBank/DDBJ databases">
        <title>Fulvivirga kasyanovii gen. nov., sp nov., a novel member of the phylum Bacteroidetes isolated from seawater in a mussel farm.</title>
        <authorList>
            <person name="Zhao L.-H."/>
            <person name="Wang Z.-J."/>
        </authorList>
    </citation>
    <scope>NUCLEOTIDE SEQUENCE</scope>
    <source>
        <strain evidence="3">29W222</strain>
    </source>
</reference>
<dbReference type="PROSITE" id="PS52050">
    <property type="entry name" value="WYL"/>
    <property type="match status" value="1"/>
</dbReference>